<organism evidence="14 15">
    <name type="scientific">Pseudomonas mangiferae</name>
    <dbReference type="NCBI Taxonomy" id="2593654"/>
    <lineage>
        <taxon>Bacteria</taxon>
        <taxon>Pseudomonadati</taxon>
        <taxon>Pseudomonadota</taxon>
        <taxon>Gammaproteobacteria</taxon>
        <taxon>Pseudomonadales</taxon>
        <taxon>Pseudomonadaceae</taxon>
        <taxon>Pseudomonas</taxon>
    </lineage>
</organism>
<dbReference type="Pfam" id="PF00672">
    <property type="entry name" value="HAMP"/>
    <property type="match status" value="1"/>
</dbReference>
<keyword evidence="15" id="KW-1185">Reference proteome</keyword>
<dbReference type="GO" id="GO:0006935">
    <property type="term" value="P:chemotaxis"/>
    <property type="evidence" value="ECO:0007669"/>
    <property type="project" value="UniProtKB-KW"/>
</dbReference>
<dbReference type="SMART" id="SM00283">
    <property type="entry name" value="MA"/>
    <property type="match status" value="1"/>
</dbReference>
<sequence>MTIRQKLIAAFFAITLIPILTITLFVVVRVMHTATEQFERSSTAQIGEVDNAFRLFLDSVAENGAFLAQTRLLKAVDASNIPSYLDRPQAGPLTMPSEGLGAELLALFEQMGKAHPGYAYLYVGSGHGGYLQWPASAEFMAHYDPRTRAWFKTAEGGAGKAMRTAAYVFPEDNSTIISTVRTFVADDGAQGVIGLDVSLNQLTETVKRVRFGETGYLMLVEDTGTVLADPRHPEHNFKALESLGDGYADLARQPPGRYAVTLDGTAYTANVYRSETLGWRYIGLMETDEIMAGAWHMTAVIAALAAGLVVLFVLCGVFLARLLVAPINGASARLGEIASGQGDLTRRLEVRGRDETSRLATGFNAFVESIRVLVDDILAASQRVEQSAGEISQHTGQLDEAAQRQSHGVDLVSTAFNEMVATANEVASSCSRAATSAQAGEEQASRGQAVVGSMVEHVEQLGRRIEEAATSIGHLERDSQGITAILDTIRGIAEQTNLLALNAAIEAARAGDQGRGFAVVADEVRALARRTADSTAEIGALLGKLTASTRQAAGEMQQSLAQSESSVRLTSQVREAFAGIHEAVTVIKDMNNQIATAAEEQHQVAEEINRHIADIHEDASRISGISGTARHTSQALTGVASELHRLVGRFRTR</sequence>
<dbReference type="Gene3D" id="1.10.287.950">
    <property type="entry name" value="Methyl-accepting chemotaxis protein"/>
    <property type="match status" value="1"/>
</dbReference>
<dbReference type="InterPro" id="IPR004090">
    <property type="entry name" value="Chemotax_Me-accpt_rcpt"/>
</dbReference>
<dbReference type="CDD" id="cd06225">
    <property type="entry name" value="HAMP"/>
    <property type="match status" value="1"/>
</dbReference>
<dbReference type="InterPro" id="IPR003660">
    <property type="entry name" value="HAMP_dom"/>
</dbReference>
<dbReference type="PRINTS" id="PR00260">
    <property type="entry name" value="CHEMTRNSDUCR"/>
</dbReference>
<evidence type="ECO:0000256" key="8">
    <source>
        <dbReference type="ARBA" id="ARBA00023224"/>
    </source>
</evidence>
<proteinExistence type="inferred from homology"/>
<comment type="subcellular location">
    <subcellularLocation>
        <location evidence="1">Cell membrane</location>
        <topology evidence="1">Multi-pass membrane protein</topology>
    </subcellularLocation>
</comment>
<accession>A0A553GTK5</accession>
<dbReference type="FunFam" id="1.10.287.950:FF:000001">
    <property type="entry name" value="Methyl-accepting chemotaxis sensory transducer"/>
    <property type="match status" value="1"/>
</dbReference>
<dbReference type="SUPFAM" id="SSF58104">
    <property type="entry name" value="Methyl-accepting chemotaxis protein (MCP) signaling domain"/>
    <property type="match status" value="1"/>
</dbReference>
<dbReference type="Pfam" id="PF02743">
    <property type="entry name" value="dCache_1"/>
    <property type="match status" value="1"/>
</dbReference>
<evidence type="ECO:0000259" key="12">
    <source>
        <dbReference type="PROSITE" id="PS50111"/>
    </source>
</evidence>
<keyword evidence="2" id="KW-1003">Cell membrane</keyword>
<dbReference type="GO" id="GO:0004888">
    <property type="term" value="F:transmembrane signaling receptor activity"/>
    <property type="evidence" value="ECO:0007669"/>
    <property type="project" value="InterPro"/>
</dbReference>
<name>A0A553GTK5_9PSED</name>
<gene>
    <name evidence="14" type="ORF">FM069_21005</name>
</gene>
<dbReference type="PROSITE" id="PS50111">
    <property type="entry name" value="CHEMOTAXIS_TRANSDUC_2"/>
    <property type="match status" value="1"/>
</dbReference>
<feature type="transmembrane region" description="Helical" evidence="11">
    <location>
        <begin position="7"/>
        <end position="31"/>
    </location>
</feature>
<dbReference type="PROSITE" id="PS50885">
    <property type="entry name" value="HAMP"/>
    <property type="match status" value="1"/>
</dbReference>
<dbReference type="Proteomes" id="UP000315235">
    <property type="component" value="Unassembled WGS sequence"/>
</dbReference>
<evidence type="ECO:0000256" key="6">
    <source>
        <dbReference type="ARBA" id="ARBA00022989"/>
    </source>
</evidence>
<feature type="transmembrane region" description="Helical" evidence="11">
    <location>
        <begin position="294"/>
        <end position="324"/>
    </location>
</feature>
<evidence type="ECO:0000256" key="1">
    <source>
        <dbReference type="ARBA" id="ARBA00004651"/>
    </source>
</evidence>
<dbReference type="Pfam" id="PF00015">
    <property type="entry name" value="MCPsignal"/>
    <property type="match status" value="1"/>
</dbReference>
<keyword evidence="3" id="KW-0488">Methylation</keyword>
<evidence type="ECO:0000256" key="11">
    <source>
        <dbReference type="SAM" id="Phobius"/>
    </source>
</evidence>
<evidence type="ECO:0000313" key="15">
    <source>
        <dbReference type="Proteomes" id="UP000315235"/>
    </source>
</evidence>
<dbReference type="InterPro" id="IPR004089">
    <property type="entry name" value="MCPsignal_dom"/>
</dbReference>
<comment type="similarity">
    <text evidence="9">Belongs to the methyl-accepting chemotaxis (MCP) protein family.</text>
</comment>
<keyword evidence="4" id="KW-0145">Chemotaxis</keyword>
<evidence type="ECO:0000256" key="9">
    <source>
        <dbReference type="ARBA" id="ARBA00029447"/>
    </source>
</evidence>
<dbReference type="EMBL" id="VJOY01000029">
    <property type="protein sequence ID" value="TRX72810.1"/>
    <property type="molecule type" value="Genomic_DNA"/>
</dbReference>
<evidence type="ECO:0000256" key="2">
    <source>
        <dbReference type="ARBA" id="ARBA00022475"/>
    </source>
</evidence>
<evidence type="ECO:0000313" key="14">
    <source>
        <dbReference type="EMBL" id="TRX72810.1"/>
    </source>
</evidence>
<dbReference type="OrthoDB" id="9760371at2"/>
<evidence type="ECO:0000256" key="5">
    <source>
        <dbReference type="ARBA" id="ARBA00022692"/>
    </source>
</evidence>
<keyword evidence="8 10" id="KW-0807">Transducer</keyword>
<evidence type="ECO:0000256" key="10">
    <source>
        <dbReference type="PROSITE-ProRule" id="PRU00284"/>
    </source>
</evidence>
<evidence type="ECO:0000256" key="4">
    <source>
        <dbReference type="ARBA" id="ARBA00022500"/>
    </source>
</evidence>
<dbReference type="SMART" id="SM00304">
    <property type="entry name" value="HAMP"/>
    <property type="match status" value="1"/>
</dbReference>
<keyword evidence="5 11" id="KW-0812">Transmembrane</keyword>
<reference evidence="14 15" key="1">
    <citation type="submission" date="2019-07" db="EMBL/GenBank/DDBJ databases">
        <title>Pseudomonas mangiferae sp. nov., isolated from bark of mango tree in Thailand.</title>
        <authorList>
            <person name="Srisuk N."/>
            <person name="Anurat P."/>
        </authorList>
    </citation>
    <scope>NUCLEOTIDE SEQUENCE [LARGE SCALE GENOMIC DNA]</scope>
    <source>
        <strain evidence="14 15">DMKU_BBB3-04</strain>
    </source>
</reference>
<evidence type="ECO:0000259" key="13">
    <source>
        <dbReference type="PROSITE" id="PS50885"/>
    </source>
</evidence>
<feature type="domain" description="Methyl-accepting transducer" evidence="12">
    <location>
        <begin position="380"/>
        <end position="616"/>
    </location>
</feature>
<evidence type="ECO:0000256" key="7">
    <source>
        <dbReference type="ARBA" id="ARBA00023136"/>
    </source>
</evidence>
<dbReference type="AlphaFoldDB" id="A0A553GTK5"/>
<comment type="caution">
    <text evidence="14">The sequence shown here is derived from an EMBL/GenBank/DDBJ whole genome shotgun (WGS) entry which is preliminary data.</text>
</comment>
<feature type="domain" description="HAMP" evidence="13">
    <location>
        <begin position="321"/>
        <end position="375"/>
    </location>
</feature>
<dbReference type="Gene3D" id="3.30.450.20">
    <property type="entry name" value="PAS domain"/>
    <property type="match status" value="2"/>
</dbReference>
<dbReference type="PANTHER" id="PTHR32089">
    <property type="entry name" value="METHYL-ACCEPTING CHEMOTAXIS PROTEIN MCPB"/>
    <property type="match status" value="1"/>
</dbReference>
<dbReference type="PANTHER" id="PTHR32089:SF112">
    <property type="entry name" value="LYSOZYME-LIKE PROTEIN-RELATED"/>
    <property type="match status" value="1"/>
</dbReference>
<keyword evidence="6 11" id="KW-1133">Transmembrane helix</keyword>
<dbReference type="GO" id="GO:0005886">
    <property type="term" value="C:plasma membrane"/>
    <property type="evidence" value="ECO:0007669"/>
    <property type="project" value="UniProtKB-SubCell"/>
</dbReference>
<keyword evidence="7 11" id="KW-0472">Membrane</keyword>
<protein>
    <submittedName>
        <fullName evidence="14">Methyl-accepting chemotaxis protein</fullName>
    </submittedName>
</protein>
<evidence type="ECO:0000256" key="3">
    <source>
        <dbReference type="ARBA" id="ARBA00022481"/>
    </source>
</evidence>
<dbReference type="GO" id="GO:0007165">
    <property type="term" value="P:signal transduction"/>
    <property type="evidence" value="ECO:0007669"/>
    <property type="project" value="UniProtKB-KW"/>
</dbReference>
<dbReference type="CDD" id="cd11386">
    <property type="entry name" value="MCP_signal"/>
    <property type="match status" value="1"/>
</dbReference>
<dbReference type="InterPro" id="IPR033479">
    <property type="entry name" value="dCache_1"/>
</dbReference>